<evidence type="ECO:0000313" key="2">
    <source>
        <dbReference type="Proteomes" id="UP000217289"/>
    </source>
</evidence>
<dbReference type="KEGG" id="mbd:MEBOL_002090"/>
<dbReference type="SUPFAM" id="SSF56634">
    <property type="entry name" value="Heme-dependent catalase-like"/>
    <property type="match status" value="1"/>
</dbReference>
<evidence type="ECO:0000313" key="1">
    <source>
        <dbReference type="EMBL" id="ATB28641.1"/>
    </source>
</evidence>
<dbReference type="EMBL" id="CP022163">
    <property type="protein sequence ID" value="ATB28641.1"/>
    <property type="molecule type" value="Genomic_DNA"/>
</dbReference>
<protein>
    <submittedName>
        <fullName evidence="1">Uncharacterized protein</fullName>
    </submittedName>
</protein>
<accession>A0A250IBW6</accession>
<dbReference type="GO" id="GO:0020037">
    <property type="term" value="F:heme binding"/>
    <property type="evidence" value="ECO:0007669"/>
    <property type="project" value="InterPro"/>
</dbReference>
<gene>
    <name evidence="1" type="ORF">MEBOL_002090</name>
</gene>
<dbReference type="RefSeq" id="WP_095977307.1">
    <property type="nucleotide sequence ID" value="NZ_CP022163.1"/>
</dbReference>
<name>A0A250IBW6_9BACT</name>
<reference evidence="1 2" key="1">
    <citation type="submission" date="2017-06" db="EMBL/GenBank/DDBJ databases">
        <authorList>
            <person name="Kim H.J."/>
            <person name="Triplett B.A."/>
        </authorList>
    </citation>
    <scope>NUCLEOTIDE SEQUENCE [LARGE SCALE GENOMIC DNA]</scope>
    <source>
        <strain evidence="1 2">DSM 14713</strain>
    </source>
</reference>
<sequence length="249" mass="27719">MGRWVELMGRTVGSLWGPPFKAIAAQRHARSLHAEGICLRAEVLPRLDEPGFQDVAARLAGPALVRLSTAAWRGGKEWPDILGAAVRLLREERITEEASPGDQDLLFSTMRHMWTLVPALLTTQVHDWLENDYFGIAPFTVDGAGKMKLRLTTPRGSAPRRGSRVRRLQHALRAGTGLLTIEARSLDSGRPTTWTPLADIFLREEVTLDPERLRFDPFRTGLGIEPSGFLHAMRRSAYAGSQEGRAEEH</sequence>
<dbReference type="OrthoDB" id="5525765at2"/>
<organism evidence="1 2">
    <name type="scientific">Melittangium boletus DSM 14713</name>
    <dbReference type="NCBI Taxonomy" id="1294270"/>
    <lineage>
        <taxon>Bacteria</taxon>
        <taxon>Pseudomonadati</taxon>
        <taxon>Myxococcota</taxon>
        <taxon>Myxococcia</taxon>
        <taxon>Myxococcales</taxon>
        <taxon>Cystobacterineae</taxon>
        <taxon>Archangiaceae</taxon>
        <taxon>Melittangium</taxon>
    </lineage>
</organism>
<dbReference type="Proteomes" id="UP000217289">
    <property type="component" value="Chromosome"/>
</dbReference>
<dbReference type="InterPro" id="IPR020835">
    <property type="entry name" value="Catalase_sf"/>
</dbReference>
<proteinExistence type="predicted"/>
<keyword evidence="2" id="KW-1185">Reference proteome</keyword>
<dbReference type="AlphaFoldDB" id="A0A250IBW6"/>